<protein>
    <recommendedName>
        <fullName evidence="6">MADS-box domain-containing protein</fullName>
    </recommendedName>
</protein>
<dbReference type="GO" id="GO:0046983">
    <property type="term" value="F:protein dimerization activity"/>
    <property type="evidence" value="ECO:0007669"/>
    <property type="project" value="InterPro"/>
</dbReference>
<dbReference type="PROSITE" id="PS50066">
    <property type="entry name" value="MADS_BOX_2"/>
    <property type="match status" value="1"/>
</dbReference>
<dbReference type="GO" id="GO:0000981">
    <property type="term" value="F:DNA-binding transcription factor activity, RNA polymerase II-specific"/>
    <property type="evidence" value="ECO:0007669"/>
    <property type="project" value="InterPro"/>
</dbReference>
<keyword evidence="3" id="KW-0238">DNA-binding</keyword>
<dbReference type="InterPro" id="IPR036879">
    <property type="entry name" value="TF_MADSbox_sf"/>
</dbReference>
<keyword evidence="4" id="KW-0804">Transcription</keyword>
<dbReference type="InterPro" id="IPR002100">
    <property type="entry name" value="TF_MADSbox"/>
</dbReference>
<dbReference type="PRINTS" id="PR00404">
    <property type="entry name" value="MADSDOMAIN"/>
</dbReference>
<dbReference type="Gene3D" id="3.40.1810.10">
    <property type="entry name" value="Transcription factor, MADS-box"/>
    <property type="match status" value="1"/>
</dbReference>
<evidence type="ECO:0000259" key="6">
    <source>
        <dbReference type="PROSITE" id="PS50066"/>
    </source>
</evidence>
<feature type="domain" description="MADS-box" evidence="6">
    <location>
        <begin position="1"/>
        <end position="52"/>
    </location>
</feature>
<comment type="subcellular location">
    <subcellularLocation>
        <location evidence="1">Nucleus</location>
    </subcellularLocation>
</comment>
<accession>A0A368R5L8</accession>
<name>A0A368R5L8_SETIT</name>
<dbReference type="GO" id="GO:0000987">
    <property type="term" value="F:cis-regulatory region sequence-specific DNA binding"/>
    <property type="evidence" value="ECO:0007669"/>
    <property type="project" value="InterPro"/>
</dbReference>
<evidence type="ECO:0000256" key="4">
    <source>
        <dbReference type="ARBA" id="ARBA00023163"/>
    </source>
</evidence>
<dbReference type="InterPro" id="IPR033897">
    <property type="entry name" value="SRF-like_MADS-box"/>
</dbReference>
<evidence type="ECO:0000256" key="5">
    <source>
        <dbReference type="ARBA" id="ARBA00023242"/>
    </source>
</evidence>
<dbReference type="SUPFAM" id="SSF55455">
    <property type="entry name" value="SRF-like"/>
    <property type="match status" value="1"/>
</dbReference>
<dbReference type="Pfam" id="PF00319">
    <property type="entry name" value="SRF-TF"/>
    <property type="match status" value="1"/>
</dbReference>
<proteinExistence type="predicted"/>
<organism evidence="7">
    <name type="scientific">Setaria italica</name>
    <name type="common">Foxtail millet</name>
    <name type="synonym">Panicum italicum</name>
    <dbReference type="NCBI Taxonomy" id="4555"/>
    <lineage>
        <taxon>Eukaryota</taxon>
        <taxon>Viridiplantae</taxon>
        <taxon>Streptophyta</taxon>
        <taxon>Embryophyta</taxon>
        <taxon>Tracheophyta</taxon>
        <taxon>Spermatophyta</taxon>
        <taxon>Magnoliopsida</taxon>
        <taxon>Liliopsida</taxon>
        <taxon>Poales</taxon>
        <taxon>Poaceae</taxon>
        <taxon>PACMAD clade</taxon>
        <taxon>Panicoideae</taxon>
        <taxon>Panicodae</taxon>
        <taxon>Paniceae</taxon>
        <taxon>Cenchrinae</taxon>
        <taxon>Setaria</taxon>
    </lineage>
</organism>
<evidence type="ECO:0000256" key="3">
    <source>
        <dbReference type="ARBA" id="ARBA00023125"/>
    </source>
</evidence>
<evidence type="ECO:0000256" key="1">
    <source>
        <dbReference type="ARBA" id="ARBA00004123"/>
    </source>
</evidence>
<gene>
    <name evidence="7" type="ORF">SETIT_5G160200v2</name>
</gene>
<dbReference type="GO" id="GO:0045944">
    <property type="term" value="P:positive regulation of transcription by RNA polymerase II"/>
    <property type="evidence" value="ECO:0007669"/>
    <property type="project" value="InterPro"/>
</dbReference>
<dbReference type="PANTHER" id="PTHR48019">
    <property type="entry name" value="SERUM RESPONSE FACTOR HOMOLOG"/>
    <property type="match status" value="1"/>
</dbReference>
<dbReference type="AlphaFoldDB" id="A0A368R5L8"/>
<reference evidence="7" key="1">
    <citation type="journal article" date="2012" name="Nat. Biotechnol.">
        <title>Reference genome sequence of the model plant Setaria.</title>
        <authorList>
            <person name="Bennetzen J.L."/>
            <person name="Schmutz J."/>
            <person name="Wang H."/>
            <person name="Percifield R."/>
            <person name="Hawkins J."/>
            <person name="Pontaroli A.C."/>
            <person name="Estep M."/>
            <person name="Feng L."/>
            <person name="Vaughn J.N."/>
            <person name="Grimwood J."/>
            <person name="Jenkins J."/>
            <person name="Barry K."/>
            <person name="Lindquist E."/>
            <person name="Hellsten U."/>
            <person name="Deshpande S."/>
            <person name="Wang X."/>
            <person name="Wu X."/>
            <person name="Mitros T."/>
            <person name="Triplett J."/>
            <person name="Yang X."/>
            <person name="Ye C.Y."/>
            <person name="Mauro-Herrera M."/>
            <person name="Wang L."/>
            <person name="Li P."/>
            <person name="Sharma M."/>
            <person name="Sharma R."/>
            <person name="Ronald P.C."/>
            <person name="Panaud O."/>
            <person name="Kellogg E.A."/>
            <person name="Brutnell T.P."/>
            <person name="Doust A.N."/>
            <person name="Tuskan G.A."/>
            <person name="Rokhsar D."/>
            <person name="Devos K.M."/>
        </authorList>
    </citation>
    <scope>NUCLEOTIDE SEQUENCE [LARGE SCALE GENOMIC DNA]</scope>
    <source>
        <strain evidence="7">Yugu1</strain>
    </source>
</reference>
<dbReference type="OrthoDB" id="783564at2759"/>
<keyword evidence="5" id="KW-0539">Nucleus</keyword>
<dbReference type="CDD" id="cd00266">
    <property type="entry name" value="MADS_SRF_like"/>
    <property type="match status" value="1"/>
</dbReference>
<keyword evidence="2" id="KW-0805">Transcription regulation</keyword>
<dbReference type="SMART" id="SM00432">
    <property type="entry name" value="MADS"/>
    <property type="match status" value="1"/>
</dbReference>
<dbReference type="EMBL" id="CM003532">
    <property type="protein sequence ID" value="RCV25358.1"/>
    <property type="molecule type" value="Genomic_DNA"/>
</dbReference>
<sequence>MGRRKVSMGLIGNRRVRAGTFGKRKEGLKKKADELSVLCGVDVALVVATADGNGGGADVWESNEGVLARYRTLGAEARAKHTHRAYLEGELGKGEAKLARVRQGGPDGLARWDKALDGVATAEEARQLLDAVDAAIRATDERRRKLGMPVDDDGEDGGAGIVLEGIAPLNFAAADEYLLHAPGGGGGDANDGQAMWGSNGIQFQQGGAANMQQAGYGFQPCITTSSSGAGMESYHLLMAPDMYGNVDNDNSRLADAYQPCDAGAMQHGYGFQCARAGYFGVPSGYQMQQVQPNLPMMWSADESRHAMVPLEYPSADAGLNNCADTAVAYGGQGVGGRSFAMGAGGNFVKSPPALSLAMGTGGGNFINAPPAAPSYTMGGSGDNFTNATPAQPLAISYGGDLTSAGRYAAPWHAAAPMPQRAGGDQKPGIEQLHYLSDLEDTQLHLWGN</sequence>
<evidence type="ECO:0000256" key="2">
    <source>
        <dbReference type="ARBA" id="ARBA00023015"/>
    </source>
</evidence>
<dbReference type="InterPro" id="IPR050142">
    <property type="entry name" value="MADS-box/MEF2_TF"/>
</dbReference>
<evidence type="ECO:0000313" key="7">
    <source>
        <dbReference type="EMBL" id="RCV25358.1"/>
    </source>
</evidence>
<reference evidence="7" key="2">
    <citation type="submission" date="2015-07" db="EMBL/GenBank/DDBJ databases">
        <authorList>
            <person name="Noorani M."/>
        </authorList>
    </citation>
    <scope>NUCLEOTIDE SEQUENCE</scope>
    <source>
        <strain evidence="7">Yugu1</strain>
    </source>
</reference>
<dbReference type="GO" id="GO:0005634">
    <property type="term" value="C:nucleus"/>
    <property type="evidence" value="ECO:0007669"/>
    <property type="project" value="UniProtKB-SubCell"/>
</dbReference>